<dbReference type="AlphaFoldDB" id="A0A7K1XYW5"/>
<gene>
    <name evidence="1" type="ORF">GS398_11995</name>
</gene>
<dbReference type="GO" id="GO:0016787">
    <property type="term" value="F:hydrolase activity"/>
    <property type="evidence" value="ECO:0007669"/>
    <property type="project" value="UniProtKB-KW"/>
</dbReference>
<dbReference type="Gene3D" id="1.10.530.10">
    <property type="match status" value="1"/>
</dbReference>
<keyword evidence="2" id="KW-1185">Reference proteome</keyword>
<dbReference type="InterPro" id="IPR023346">
    <property type="entry name" value="Lysozyme-like_dom_sf"/>
</dbReference>
<sequence length="206" mass="22395">MARVTLAEGAELTAEQVKAATGARLLATAQKFLPFIIDTCKQYDIDTPGKRLAFLAQLGHESAGLYYTEELASGKAYEGRADLGNSEAGDGIRFKGRGLIQITGRANYRSLSSAFKVDFTASPPLLGGKNASVCSPDQLKYATLSAGWFWDSRKLNDIAGKIDLLKPIDADENLVYFKQITRKINGGYNGLSDRISRYNGGIDLFK</sequence>
<name>A0A7K1XYW5_9SPHI</name>
<evidence type="ECO:0000313" key="2">
    <source>
        <dbReference type="Proteomes" id="UP000451233"/>
    </source>
</evidence>
<accession>A0A7K1XYW5</accession>
<comment type="caution">
    <text evidence="1">The sequence shown here is derived from an EMBL/GenBank/DDBJ whole genome shotgun (WGS) entry which is preliminary data.</text>
</comment>
<organism evidence="1 2">
    <name type="scientific">Hufsiella ginkgonis</name>
    <dbReference type="NCBI Taxonomy" id="2695274"/>
    <lineage>
        <taxon>Bacteria</taxon>
        <taxon>Pseudomonadati</taxon>
        <taxon>Bacteroidota</taxon>
        <taxon>Sphingobacteriia</taxon>
        <taxon>Sphingobacteriales</taxon>
        <taxon>Sphingobacteriaceae</taxon>
        <taxon>Hufsiella</taxon>
    </lineage>
</organism>
<dbReference type="PANTHER" id="PTHR34408">
    <property type="entry name" value="FAMILY PROTEIN, PUTATIVE-RELATED"/>
    <property type="match status" value="1"/>
</dbReference>
<dbReference type="EMBL" id="WVHS01000002">
    <property type="protein sequence ID" value="MXV16027.1"/>
    <property type="molecule type" value="Genomic_DNA"/>
</dbReference>
<protein>
    <submittedName>
        <fullName evidence="1">Glycoside hydrolase family 19 protein</fullName>
    </submittedName>
</protein>
<dbReference type="InterPro" id="IPR052354">
    <property type="entry name" value="Cell_Wall_Dynamics_Protein"/>
</dbReference>
<evidence type="ECO:0000313" key="1">
    <source>
        <dbReference type="EMBL" id="MXV16027.1"/>
    </source>
</evidence>
<keyword evidence="1" id="KW-0378">Hydrolase</keyword>
<dbReference type="SUPFAM" id="SSF53955">
    <property type="entry name" value="Lysozyme-like"/>
    <property type="match status" value="1"/>
</dbReference>
<dbReference type="Proteomes" id="UP000451233">
    <property type="component" value="Unassembled WGS sequence"/>
</dbReference>
<reference evidence="1 2" key="1">
    <citation type="submission" date="2019-11" db="EMBL/GenBank/DDBJ databases">
        <title>Pedobacter sp. HMF7056 Genome sequencing and assembly.</title>
        <authorList>
            <person name="Kang H."/>
            <person name="Kim H."/>
            <person name="Joh K."/>
        </authorList>
    </citation>
    <scope>NUCLEOTIDE SEQUENCE [LARGE SCALE GENOMIC DNA]</scope>
    <source>
        <strain evidence="1 2">HMF7056</strain>
    </source>
</reference>
<proteinExistence type="predicted"/>